<dbReference type="EMBL" id="CP036271">
    <property type="protein sequence ID" value="QDT56269.1"/>
    <property type="molecule type" value="Genomic_DNA"/>
</dbReference>
<evidence type="ECO:0000256" key="1">
    <source>
        <dbReference type="ARBA" id="ARBA00023172"/>
    </source>
</evidence>
<protein>
    <recommendedName>
        <fullName evidence="5">Phage integrase family protein</fullName>
    </recommendedName>
</protein>
<dbReference type="AlphaFoldDB" id="A0A517SJG5"/>
<reference evidence="3 4" key="1">
    <citation type="submission" date="2019-02" db="EMBL/GenBank/DDBJ databases">
        <title>Deep-cultivation of Planctomycetes and their phenomic and genomic characterization uncovers novel biology.</title>
        <authorList>
            <person name="Wiegand S."/>
            <person name="Jogler M."/>
            <person name="Boedeker C."/>
            <person name="Pinto D."/>
            <person name="Vollmers J."/>
            <person name="Rivas-Marin E."/>
            <person name="Kohn T."/>
            <person name="Peeters S.H."/>
            <person name="Heuer A."/>
            <person name="Rast P."/>
            <person name="Oberbeckmann S."/>
            <person name="Bunk B."/>
            <person name="Jeske O."/>
            <person name="Meyerdierks A."/>
            <person name="Storesund J.E."/>
            <person name="Kallscheuer N."/>
            <person name="Luecker S."/>
            <person name="Lage O.M."/>
            <person name="Pohl T."/>
            <person name="Merkel B.J."/>
            <person name="Hornburger P."/>
            <person name="Mueller R.-W."/>
            <person name="Bruemmer F."/>
            <person name="Labrenz M."/>
            <person name="Spormann A.M."/>
            <person name="Op den Camp H."/>
            <person name="Overmann J."/>
            <person name="Amann R."/>
            <person name="Jetten M.S.M."/>
            <person name="Mascher T."/>
            <person name="Medema M.H."/>
            <person name="Devos D.P."/>
            <person name="Kaster A.-K."/>
            <person name="Ovreas L."/>
            <person name="Rohde M."/>
            <person name="Galperin M.Y."/>
            <person name="Jogler C."/>
        </authorList>
    </citation>
    <scope>NUCLEOTIDE SEQUENCE [LARGE SCALE GENOMIC DNA]</scope>
    <source>
        <strain evidence="3 4">Pan44</strain>
    </source>
</reference>
<evidence type="ECO:0000313" key="4">
    <source>
        <dbReference type="Proteomes" id="UP000315700"/>
    </source>
</evidence>
<dbReference type="Proteomes" id="UP000315700">
    <property type="component" value="Chromosome"/>
</dbReference>
<organism evidence="3 4">
    <name type="scientific">Caulifigura coniformis</name>
    <dbReference type="NCBI Taxonomy" id="2527983"/>
    <lineage>
        <taxon>Bacteria</taxon>
        <taxon>Pseudomonadati</taxon>
        <taxon>Planctomycetota</taxon>
        <taxon>Planctomycetia</taxon>
        <taxon>Planctomycetales</taxon>
        <taxon>Planctomycetaceae</taxon>
        <taxon>Caulifigura</taxon>
    </lineage>
</organism>
<dbReference type="SUPFAM" id="SSF56349">
    <property type="entry name" value="DNA breaking-rejoining enzymes"/>
    <property type="match status" value="1"/>
</dbReference>
<feature type="region of interest" description="Disordered" evidence="2">
    <location>
        <begin position="421"/>
        <end position="519"/>
    </location>
</feature>
<dbReference type="InterPro" id="IPR013762">
    <property type="entry name" value="Integrase-like_cat_sf"/>
</dbReference>
<proteinExistence type="predicted"/>
<dbReference type="RefSeq" id="WP_145033482.1">
    <property type="nucleotide sequence ID" value="NZ_CP036271.1"/>
</dbReference>
<dbReference type="OrthoDB" id="246806at2"/>
<accession>A0A517SJG5</accession>
<dbReference type="Gene3D" id="1.10.443.10">
    <property type="entry name" value="Intergrase catalytic core"/>
    <property type="match status" value="1"/>
</dbReference>
<gene>
    <name evidence="3" type="ORF">Pan44_43220</name>
</gene>
<dbReference type="KEGG" id="ccos:Pan44_43220"/>
<evidence type="ECO:0008006" key="5">
    <source>
        <dbReference type="Google" id="ProtNLM"/>
    </source>
</evidence>
<dbReference type="InterPro" id="IPR011010">
    <property type="entry name" value="DNA_brk_join_enz"/>
</dbReference>
<feature type="compositionally biased region" description="Polar residues" evidence="2">
    <location>
        <begin position="493"/>
        <end position="502"/>
    </location>
</feature>
<dbReference type="GO" id="GO:0015074">
    <property type="term" value="P:DNA integration"/>
    <property type="evidence" value="ECO:0007669"/>
    <property type="project" value="InterPro"/>
</dbReference>
<dbReference type="GO" id="GO:0003677">
    <property type="term" value="F:DNA binding"/>
    <property type="evidence" value="ECO:0007669"/>
    <property type="project" value="InterPro"/>
</dbReference>
<sequence>MGVDSNASRNDGKRAARVAKGVDTPSPKFPLRVHKGTGYWCKKINGRVYYFGKVSDDPTGALALEDYKRTVSGRENADSPGLTVNGLAGRFLDQMEDLVLSGERSPRSYAALKATAKRVVKVFGRERLVSDLLPDDFRLLRKRLSRGRNGRPYSAQKMKSEITRARQMFNFAAAEGEAVRFGTAFRQPSAKDVRREREAHRLKHGHRMFEATEIRRLLAVLGGERDPACPDDNEEEVRKPNLALRAMVLLGVNCGFGNTDIACLPLAALDLNTGWVEHARTKNSTPRRCPLWPETIVALQDYLGVRPKPRHAADAELVFLTAKQRTKWVKVYANGTITDGVSQEFKKVLASRGLARAKVGFYALRRVVETIGGDSLDQVAVDAILGHATPGMGSVYRQRIADDRLLRVTTTVREWLFPEKTFGKKSDPSDPRPGDPINVEDNGSGAGRSSEVGATRVRPAPGGRRERVATGRSRGSLPTEENPQKTLERVDGSQGSQFSENLSRWEATTAGFGPDGGDR</sequence>
<dbReference type="InParanoid" id="A0A517SJG5"/>
<dbReference type="GO" id="GO:0006310">
    <property type="term" value="P:DNA recombination"/>
    <property type="evidence" value="ECO:0007669"/>
    <property type="project" value="UniProtKB-KW"/>
</dbReference>
<feature type="compositionally biased region" description="Basic and acidic residues" evidence="2">
    <location>
        <begin position="482"/>
        <end position="491"/>
    </location>
</feature>
<feature type="region of interest" description="Disordered" evidence="2">
    <location>
        <begin position="1"/>
        <end position="23"/>
    </location>
</feature>
<evidence type="ECO:0000313" key="3">
    <source>
        <dbReference type="EMBL" id="QDT56269.1"/>
    </source>
</evidence>
<evidence type="ECO:0000256" key="2">
    <source>
        <dbReference type="SAM" id="MobiDB-lite"/>
    </source>
</evidence>
<name>A0A517SJG5_9PLAN</name>
<keyword evidence="1" id="KW-0233">DNA recombination</keyword>
<feature type="compositionally biased region" description="Basic and acidic residues" evidence="2">
    <location>
        <begin position="421"/>
        <end position="433"/>
    </location>
</feature>
<keyword evidence="4" id="KW-1185">Reference proteome</keyword>